<organism evidence="8 9">
    <name type="scientific">Actinomadura fulvescens</name>
    <dbReference type="NCBI Taxonomy" id="46160"/>
    <lineage>
        <taxon>Bacteria</taxon>
        <taxon>Bacillati</taxon>
        <taxon>Actinomycetota</taxon>
        <taxon>Actinomycetes</taxon>
        <taxon>Streptosporangiales</taxon>
        <taxon>Thermomonosporaceae</taxon>
        <taxon>Actinomadura</taxon>
    </lineage>
</organism>
<dbReference type="Pfam" id="PF00550">
    <property type="entry name" value="PP-binding"/>
    <property type="match status" value="4"/>
</dbReference>
<comment type="cofactor">
    <cofactor evidence="1">
        <name>pantetheine 4'-phosphate</name>
        <dbReference type="ChEBI" id="CHEBI:47942"/>
    </cofactor>
</comment>
<evidence type="ECO:0000259" key="7">
    <source>
        <dbReference type="PROSITE" id="PS50075"/>
    </source>
</evidence>
<keyword evidence="9" id="KW-1185">Reference proteome</keyword>
<evidence type="ECO:0000256" key="2">
    <source>
        <dbReference type="ARBA" id="ARBA00022450"/>
    </source>
</evidence>
<dbReference type="InterPro" id="IPR001242">
    <property type="entry name" value="Condensation_dom"/>
</dbReference>
<feature type="domain" description="Carrier" evidence="7">
    <location>
        <begin position="3553"/>
        <end position="3628"/>
    </location>
</feature>
<dbReference type="CDD" id="cd19540">
    <property type="entry name" value="LCL_NRPS-like"/>
    <property type="match status" value="1"/>
</dbReference>
<dbReference type="InterPro" id="IPR023213">
    <property type="entry name" value="CAT-like_dom_sf"/>
</dbReference>
<evidence type="ECO:0000256" key="1">
    <source>
        <dbReference type="ARBA" id="ARBA00001957"/>
    </source>
</evidence>
<name>A0ABN3Q1A8_9ACTN</name>
<dbReference type="Gene3D" id="3.30.559.30">
    <property type="entry name" value="Nonribosomal peptide synthetase, condensation domain"/>
    <property type="match status" value="6"/>
</dbReference>
<dbReference type="Gene3D" id="3.30.300.30">
    <property type="match status" value="4"/>
</dbReference>
<dbReference type="PROSITE" id="PS50075">
    <property type="entry name" value="CARRIER"/>
    <property type="match status" value="4"/>
</dbReference>
<dbReference type="NCBIfam" id="TIGR01733">
    <property type="entry name" value="AA-adenyl-dom"/>
    <property type="match status" value="4"/>
</dbReference>
<dbReference type="InterPro" id="IPR020845">
    <property type="entry name" value="AMP-binding_CS"/>
</dbReference>
<dbReference type="Gene3D" id="1.10.1200.10">
    <property type="entry name" value="ACP-like"/>
    <property type="match status" value="4"/>
</dbReference>
<dbReference type="SUPFAM" id="SSF47336">
    <property type="entry name" value="ACP-like"/>
    <property type="match status" value="4"/>
</dbReference>
<dbReference type="CDD" id="cd19543">
    <property type="entry name" value="DCL_NRPS"/>
    <property type="match status" value="2"/>
</dbReference>
<dbReference type="InterPro" id="IPR036736">
    <property type="entry name" value="ACP-like_sf"/>
</dbReference>
<dbReference type="SMART" id="SM00823">
    <property type="entry name" value="PKS_PP"/>
    <property type="match status" value="4"/>
</dbReference>
<comment type="caution">
    <text evidence="8">The sequence shown here is derived from an EMBL/GenBank/DDBJ whole genome shotgun (WGS) entry which is preliminary data.</text>
</comment>
<dbReference type="InterPro" id="IPR010060">
    <property type="entry name" value="NRPS_synth"/>
</dbReference>
<dbReference type="PANTHER" id="PTHR45527">
    <property type="entry name" value="NONRIBOSOMAL PEPTIDE SYNTHETASE"/>
    <property type="match status" value="1"/>
</dbReference>
<evidence type="ECO:0000256" key="3">
    <source>
        <dbReference type="ARBA" id="ARBA00022553"/>
    </source>
</evidence>
<evidence type="ECO:0000313" key="9">
    <source>
        <dbReference type="Proteomes" id="UP001501509"/>
    </source>
</evidence>
<dbReference type="Pfam" id="PF13193">
    <property type="entry name" value="AMP-binding_C"/>
    <property type="match status" value="4"/>
</dbReference>
<dbReference type="Gene3D" id="3.40.50.12780">
    <property type="entry name" value="N-terminal domain of ligase-like"/>
    <property type="match status" value="1"/>
</dbReference>
<evidence type="ECO:0000256" key="6">
    <source>
        <dbReference type="SAM" id="MobiDB-lite"/>
    </source>
</evidence>
<dbReference type="EMBL" id="BAAATD010000007">
    <property type="protein sequence ID" value="GAA2610808.1"/>
    <property type="molecule type" value="Genomic_DNA"/>
</dbReference>
<dbReference type="SUPFAM" id="SSF52777">
    <property type="entry name" value="CoA-dependent acyltransferases"/>
    <property type="match status" value="12"/>
</dbReference>
<sequence length="5080" mass="543840">MSGGGFELPGTELALTGAQTGIWLAQQIEPDSPAYTIGCHVELPSGADAARLAASVRRAVLEAEPLHVVFRERDGRPVQIVRPPGEWAPTMLDLAAEPDPESAARAWMGADMARVADLTVGPLFAHAVIELGDGRVWWYQRYHHLVTDGSGVLNLTLRVAALYGDENAPAPDWSLKRLVARDGDYRSSELHEADHEFWRDRLAGLPDEPARLVECPPVQARDVVRRTAELPADRTERGRAVAEALGTRFSRLAIAAVAAYLHRSTGARDVVLGLPVTGRLDAELRGTPGLVSNVLPLRLTVRPDTTPAELVTAVAQEIRAIAAHGRYRGEDLARERGTEHGRQGGLRELIGPTVNVMPYHEGIHFGDLLATVHYHSLGPVSDLSVAMYDRPAGQGVRIDLDADAAVCGPDELAAHERRLVAVLDAMIEHPGRPLGAIDLTTSAERRRVLEEFGGSVQQASETDETTWTAAFERRAAETPDAVAVICEAERLTYRELNGRANRLARLLRGRGVAAEDVVAVAVPRSAEMVVALFGVMKAGAAYLPLDLDHPAERVAYMVEDSSARAVVSVTGLAGDLPDAPHVLLDDPGVAAELASLDEGDLPDAAAGHLDRAAYVIYTSGSTGRPKGVVVSHDGIGSLVATAVERLGVRPGSRVVQFASVGFDVAVWDLVMSLCVGGTAVVVPAERRVAGEELTGYLAEHRATHMILPPSLVAALPAECELPEGAVLVVGTEAVPAELIARWGDRMRVVVAYGLTEATVNSTLWLAEPGAEGPVPIGVPDPGTRCYILDSALRPVPPGAAGELYVAGRGLARGYLGRRGLTAERFVADPFGAPGDRMYRTGDRARWRPDGNIDFLGRGDGQLKIRGFRIEPGEVESALMAHDAVAQAAVVAREDHRDVRRLVAYVTGSAGSGGPNGSGALDVAELRRFAAAALPDYMVPGTIVVLTGTLPLTPNGKLDKDALPEPEWTSGAGDAPPETPAEHILAALFAEVLGLPAVGVHDGFFELGGDSIVAIQLVNRARRAGLALTPRDVFRLRTVSALAAVAAETAASGAAVAERPHDPGLGTVQPTPIMRWLRGLGGPVDAFYQSVVVRVPADLDAGALAATLQAVIDHHGMLRARLDRAGWTLEVPPPGTVRAADLIERVEDGDADLADHRERAARRLAPERGVMLQAVWFAGEGRLLLVAHHLVVDGVSWRVLLSDLEQAAAGEELAPVATSFAEWSRMLAADARTADPAAWREVVNEPVAVLGARPLDPRTDVAATERSLTVTLPADVTGQLLTGVPAAYHGSVDDVLLTALAVAVAAWRPGHDELLVHLERHGREQDEVTGGADLARTVGWFTAFLPARLAPGSVDWDDFRAGGPSVGHALKRIKEQLRAVPASSLGYAADASAAQVLFNYLGRFRADGAGDWRLASDVEPLSAGRDPGMPLGHPLEVNAIVRDGSETGPELSATWSWPEGVLGFSEVADLAGAWLDALRGLVAHLSCLNAGGHTPSDFPLVAIGQNEIDELESAVGDLADVLPVTPLQEGLLFHALFDEDADDVYTVQQVIELTGDVDPEALRRAVQGLLDRHAPLRAGFRQLGNGQIVQFVPGSSTVPWREADGGGAEAIAAEEFAHRFDLAAPPLLRAAFVRGEAADGPHTLILTLHHLTSDGWSVPIMLRDLVTGDSRAAGAPSYRDYFAWLAGRDRDAARAAWREALAGLDEPTLLAGATRGDAAPGPMGQVRASLDAASTGALTAWARARGLTLGTVVQGAWGLLLGRLTGHRDVVFGSTVSGRQAEVDGIESMVGLLVNTVPVRVTWRPDEPVARLFARLQERQAELLDHQHLGLAEIQRLAGHADALFDTLVAVENYPMSDDLRAPGAAFSISAVDVRDASHYPLSLTVVPGERLELRLDHDTGRFDPETARRLSGGLTRLLESVVTGAEVPAGRLDLLPAAERADARLVGASREIPAETLASAIAAQTARTPDATAVIFGAEEISYAELDRRAGRLARRLAARGAGPGEYVAVAIPRSVELMVALLGVLKSGAAYVPLDVDYPADRLAFMLADSGACLVVTKTGDLAGIGEAEPVVVDDPDDTAGAEPRPARPGDPAYLIYTSGSTGRPKGVVVGHRAIVGHLAWAQGEFGMGAGDRMLQQASASFDASVWQLFWPLCSGAAVVLAEPGGHFDPVYLAGLIRERRVTVLDIVPSMLQAFTGTDELAADPGWAASLRKVFGGAEALTAGTARRWLELTGTPVDNCYGPTEATVQVTWADGSIPPDGEAVPIGRPVWNTRLYVLDTCLRHVPEGMPGELYIAGEQLAIGYHARPGLTAERFVADPYGPPGTRMYRTGDLVRRRADGALEYVGRTDHQIKIRGNRVELGEVEARLGREAGVARAVAVVRGEGAALRLVAYAVAAPGATLDGGDLRARLAAALPAPMVPSTVVVLDELPLTPNGKVDREALPVPEAAPREVRVARTEPERLLCEIFGAVLGLEAGVDDDFFVLGGDSITSITVSSRARKAGLPLSPRDVFAHRTPAALAAAVAVAEAGGPASEGVEDAELIELTDEELARVRATSPVPVEDVWPLSPLQEGIYFHATYDTDAIDVYTSQDVFSFGERIDADRLRTAVGALLARNPSLRAGFTGEGLPRPVQFIGADVPPPLREIDLSSLSAEEQDERVAALLAADRTERFDLTSPPAMRLLLIRLGGGRDRLVLSHHLILWDGWSAWLFLEQLFTLYERAGDDSGMPPPGNYRDYLGWLAGQDSGAALGAWREALTGLDEPTLVRPADDGLRQPVIPRDLDVELPAELGDRLRGTAREHGLTLNTMLNAAWGMVLAASVGRDDVVFGAAVAGRPVAVPEVENIIGMFLNTVPVRVTLRPRESVLGVLRRVQDERVALMPYEHLGLGDLQRETGHRRLFDTLFVLRDAGGEERMLEFTRRNGIVDVANADATHYPVTLIVTQGARLRVTLSYRPDAFDDDEAAALLDRFTMLLDQLPSGLADEVGGLGMLLPGERRSLAEEWDASRRPVPPVTVAELLSERAARSPDEIALVFGAERLTYGELDARINRMARLLLARGAAPERVVALALPRSVEMVVALFAVLQTGAAYLPLDLEYPAERLEFMLGDTAPACVLTTTSVAATLPDAGVERILVDDAATVAELAGLPGGALDDAERPAFARDLPHRLEHPAYVIYTSGSTGRPKGVVTPYRGLTNMQFNHREAIFEPTIAAAGGRRLRIAHTVSFAFDMSWEELLWLIEGHEVHISDENLRRDAEALVAYCDRELIDVVNVTPTYAHHLIDEGLLDGHRPPLVLLGGEAVSETVWSALRETPGTFGYNLYGPTEYTINTLGASTEDSATSTVGRPIWNTRAYILDAALRPVPPGTPGELYISGVGLARGYHRRPGLTAASFVADPFSDEPGARMYRTGDLVRRGPDGNLDFLGRTDDQVKIRGYRVELGEIGAALEDHPAVAHAAVIADASGPGGVKRLVGYIVPAVSHGAVSRDGGSEDAGSRDADELVGELREALKARLPGYMVPAALMLVDRLPITVNGKLDVRALPKPEVSAGADSRPPRSPREQALCEIFAELLGVERVGIDDDFFDLGGHSLLATRLVSRARAALGAELAIRDLFEAPTVAELAERADASAATRRPELVAVPERPAEPPLSFAQQRLWVIEQLEAASAAYNFPLVMRLRGALDTGALRAALGDVMRRHEALRTLIVEREGRPFQRVLPADEARPEFAVLDATEARLDAVLATVLGRPFDLAVEPPLRATVVRLAPDEHVVALLLHHITTDEWSDGPFLRDLSTAYAARTAGRAPEWEPLPVQYVDYTLWQRELLETDGLAERQLAYWRDNLRGAPEQLELPTDRPHPARPTMSGGELTIELDPDACAGLRRIAQRGGASMFMVCHAAVAALLHRLGAGDDLPLGAPISGRTDGALDELVGFFVNTLVLRTDVSGDPTFAELVDRVRATDLAAFSHQDVPFEAVVEEVNPVRSPDRNPLFQVMVGYRNRAGDDVALPGLTAVPQLVEARTAKFDLVFSFAEDVTSGRIGCVLEFRSDLFDRSSVAVLGERLSRLVEAVAADPELPVGRIDVLTEAEREQVLTGFNRTDRAVDELTIPGLFGRLVAEQPEAVAVVDGPRSVTYAELDALSDRMAVLLARHGVRAENVVGVAVPRSVEMVAVMLGVNKLGAAFLPMDLAHPGDRLAYMLGDARAAVVVVTEQVAGKVPEVDGVEVLSLDSPDTADELAGLAPGAVFAPIALDQAAYVIYTSGSTGRPKGVVVPHEGIGSLVATAVDRMGLRPGSRVLQFASIGFDVTIFELSMALCHGGTLVLVPDEARVPGRELTGFMNEQRITHAILPPSLVAALPPGCDIPEGATVLVGTETVPPDVIARWAGHLRLLAAYGLTEATVNSTLWLAEQGWTGAVPIGVPDPNTRVHILDERLQPVPPGVAGELYVTGRGLARGYLGRPGLSSERFVACPFGPPGTRMYRTGDRARWRADGNVDFLGRADDQVKIRGYRIEPGEIAGAMTRHPGVTQAAVVADRSGRDTRLIGYAVGEADPAEIRAHVAALLPDYMVPAAIVVLDGPLPLTPNGKLDRRALPAPDWSARSGTARPVTGRQQALAGLFAEILELPEVGVHDNFFELGGHSMSAMRLLGRVRTVLDADLALRDVFDAPTVAELADRLDTTTGRPRLTPAERPSVLPAAPPQEWQWTRHSTGQPYDMAFALRSPEGLDTSALAAALDDLAARHEPLRTAFAERDGRLVQVRADFALEHLQVSDLEAELRTLAAEQADLTRPPLRARLLTGPGAQALLLTMHYIGVDEWSVVPLVNDLATAYTARREGKAPAWEPLPVSYGDYTLWAHSLPAERQLAYWRETLSDVPREITLPYDLPATREPRGDYIHTVLDPALHQAIDALAAQTGTSMFMVLQAALATLLTRNGAGTDLPIASFVAGRTEETLTDLIGCFFNTVILRTDTSGDPTFRELLARVRETDLNALDRQDVPFDRVAKALGLPAPQVMLVHHEKARMAHLDEVVFEPVPTGARNAHLTVSFFEPQGDGPVDCLLEYDTALFERATVQRLADELHTILTEETR</sequence>
<dbReference type="NCBIfam" id="TIGR01720">
    <property type="entry name" value="NRPS-para261"/>
    <property type="match status" value="1"/>
</dbReference>
<dbReference type="NCBIfam" id="NF003417">
    <property type="entry name" value="PRK04813.1"/>
    <property type="match status" value="4"/>
</dbReference>
<evidence type="ECO:0000256" key="5">
    <source>
        <dbReference type="ARBA" id="ARBA00023194"/>
    </source>
</evidence>
<dbReference type="Gene3D" id="3.30.559.10">
    <property type="entry name" value="Chloramphenicol acetyltransferase-like domain"/>
    <property type="match status" value="6"/>
</dbReference>
<dbReference type="InterPro" id="IPR042099">
    <property type="entry name" value="ANL_N_sf"/>
</dbReference>
<dbReference type="PROSITE" id="PS00012">
    <property type="entry name" value="PHOSPHOPANTETHEINE"/>
    <property type="match status" value="3"/>
</dbReference>
<keyword evidence="3" id="KW-0597">Phosphoprotein</keyword>
<dbReference type="Gene3D" id="3.40.50.980">
    <property type="match status" value="6"/>
</dbReference>
<dbReference type="InterPro" id="IPR020806">
    <property type="entry name" value="PKS_PP-bd"/>
</dbReference>
<dbReference type="CDD" id="cd05930">
    <property type="entry name" value="A_NRPS"/>
    <property type="match status" value="1"/>
</dbReference>
<proteinExistence type="predicted"/>
<evidence type="ECO:0000313" key="8">
    <source>
        <dbReference type="EMBL" id="GAA2610808.1"/>
    </source>
</evidence>
<dbReference type="InterPro" id="IPR009081">
    <property type="entry name" value="PP-bd_ACP"/>
</dbReference>
<accession>A0ABN3Q1A8</accession>
<dbReference type="InterPro" id="IPR000873">
    <property type="entry name" value="AMP-dep_synth/lig_dom"/>
</dbReference>
<feature type="domain" description="Carrier" evidence="7">
    <location>
        <begin position="2456"/>
        <end position="2529"/>
    </location>
</feature>
<keyword evidence="5" id="KW-0045">Antibiotic biosynthesis</keyword>
<dbReference type="PROSITE" id="PS00455">
    <property type="entry name" value="AMP_BINDING"/>
    <property type="match status" value="4"/>
</dbReference>
<protein>
    <recommendedName>
        <fullName evidence="7">Carrier domain-containing protein</fullName>
    </recommendedName>
</protein>
<keyword evidence="4" id="KW-0677">Repeat</keyword>
<evidence type="ECO:0000256" key="4">
    <source>
        <dbReference type="ARBA" id="ARBA00022737"/>
    </source>
</evidence>
<dbReference type="PANTHER" id="PTHR45527:SF1">
    <property type="entry name" value="FATTY ACID SYNTHASE"/>
    <property type="match status" value="1"/>
</dbReference>
<dbReference type="Gene3D" id="2.30.38.10">
    <property type="entry name" value="Luciferase, Domain 3"/>
    <property type="match status" value="3"/>
</dbReference>
<dbReference type="SUPFAM" id="SSF56801">
    <property type="entry name" value="Acetyl-CoA synthetase-like"/>
    <property type="match status" value="4"/>
</dbReference>
<feature type="domain" description="Carrier" evidence="7">
    <location>
        <begin position="4599"/>
        <end position="4674"/>
    </location>
</feature>
<feature type="region of interest" description="Disordered" evidence="6">
    <location>
        <begin position="956"/>
        <end position="976"/>
    </location>
</feature>
<dbReference type="Proteomes" id="UP001501509">
    <property type="component" value="Unassembled WGS sequence"/>
</dbReference>
<dbReference type="InterPro" id="IPR010071">
    <property type="entry name" value="AA_adenyl_dom"/>
</dbReference>
<keyword evidence="2" id="KW-0596">Phosphopantetheine</keyword>
<gene>
    <name evidence="8" type="ORF">GCM10010411_51540</name>
</gene>
<dbReference type="InterPro" id="IPR025110">
    <property type="entry name" value="AMP-bd_C"/>
</dbReference>
<feature type="domain" description="Carrier" evidence="7">
    <location>
        <begin position="975"/>
        <end position="1049"/>
    </location>
</feature>
<dbReference type="InterPro" id="IPR006162">
    <property type="entry name" value="Ppantetheine_attach_site"/>
</dbReference>
<dbReference type="Pfam" id="PF00668">
    <property type="entry name" value="Condensation"/>
    <property type="match status" value="6"/>
</dbReference>
<dbReference type="RefSeq" id="WP_344544852.1">
    <property type="nucleotide sequence ID" value="NZ_BAAATD010000007.1"/>
</dbReference>
<dbReference type="InterPro" id="IPR045851">
    <property type="entry name" value="AMP-bd_C_sf"/>
</dbReference>
<reference evidence="8 9" key="1">
    <citation type="journal article" date="2019" name="Int. J. Syst. Evol. Microbiol.">
        <title>The Global Catalogue of Microorganisms (GCM) 10K type strain sequencing project: providing services to taxonomists for standard genome sequencing and annotation.</title>
        <authorList>
            <consortium name="The Broad Institute Genomics Platform"/>
            <consortium name="The Broad Institute Genome Sequencing Center for Infectious Disease"/>
            <person name="Wu L."/>
            <person name="Ma J."/>
        </authorList>
    </citation>
    <scope>NUCLEOTIDE SEQUENCE [LARGE SCALE GENOMIC DNA]</scope>
    <source>
        <strain evidence="8 9">JCM 6833</strain>
    </source>
</reference>
<dbReference type="Pfam" id="PF00501">
    <property type="entry name" value="AMP-binding"/>
    <property type="match status" value="4"/>
</dbReference>